<accession>A0A6A6STN0</accession>
<comment type="subcellular location">
    <subcellularLocation>
        <location evidence="1">Membrane</location>
        <topology evidence="1">Multi-pass membrane protein</topology>
    </subcellularLocation>
</comment>
<evidence type="ECO:0000256" key="4">
    <source>
        <dbReference type="ARBA" id="ARBA00022989"/>
    </source>
</evidence>
<name>A0A6A6STN0_9PLEO</name>
<dbReference type="PROSITE" id="PS50850">
    <property type="entry name" value="MFS"/>
    <property type="match status" value="1"/>
</dbReference>
<evidence type="ECO:0000313" key="8">
    <source>
        <dbReference type="EMBL" id="KAF2651116.1"/>
    </source>
</evidence>
<feature type="transmembrane region" description="Helical" evidence="6">
    <location>
        <begin position="204"/>
        <end position="226"/>
    </location>
</feature>
<dbReference type="GO" id="GO:0022857">
    <property type="term" value="F:transmembrane transporter activity"/>
    <property type="evidence" value="ECO:0007669"/>
    <property type="project" value="InterPro"/>
</dbReference>
<dbReference type="GO" id="GO:0016020">
    <property type="term" value="C:membrane"/>
    <property type="evidence" value="ECO:0007669"/>
    <property type="project" value="UniProtKB-SubCell"/>
</dbReference>
<dbReference type="Pfam" id="PF07690">
    <property type="entry name" value="MFS_1"/>
    <property type="match status" value="1"/>
</dbReference>
<keyword evidence="3 6" id="KW-0812">Transmembrane</keyword>
<feature type="transmembrane region" description="Helical" evidence="6">
    <location>
        <begin position="40"/>
        <end position="60"/>
    </location>
</feature>
<dbReference type="Gene3D" id="1.20.1250.20">
    <property type="entry name" value="MFS general substrate transporter like domains"/>
    <property type="match status" value="2"/>
</dbReference>
<dbReference type="OrthoDB" id="3639251at2759"/>
<evidence type="ECO:0000256" key="5">
    <source>
        <dbReference type="ARBA" id="ARBA00023136"/>
    </source>
</evidence>
<feature type="transmembrane region" description="Helical" evidence="6">
    <location>
        <begin position="171"/>
        <end position="192"/>
    </location>
</feature>
<dbReference type="InterPro" id="IPR036259">
    <property type="entry name" value="MFS_trans_sf"/>
</dbReference>
<dbReference type="PANTHER" id="PTHR43791">
    <property type="entry name" value="PERMEASE-RELATED"/>
    <property type="match status" value="1"/>
</dbReference>
<evidence type="ECO:0000256" key="1">
    <source>
        <dbReference type="ARBA" id="ARBA00004141"/>
    </source>
</evidence>
<feature type="transmembrane region" description="Helical" evidence="6">
    <location>
        <begin position="366"/>
        <end position="386"/>
    </location>
</feature>
<evidence type="ECO:0000313" key="9">
    <source>
        <dbReference type="Proteomes" id="UP000799324"/>
    </source>
</evidence>
<evidence type="ECO:0000256" key="3">
    <source>
        <dbReference type="ARBA" id="ARBA00022692"/>
    </source>
</evidence>
<feature type="transmembrane region" description="Helical" evidence="6">
    <location>
        <begin position="103"/>
        <end position="126"/>
    </location>
</feature>
<evidence type="ECO:0000256" key="6">
    <source>
        <dbReference type="SAM" id="Phobius"/>
    </source>
</evidence>
<dbReference type="EMBL" id="MU004434">
    <property type="protein sequence ID" value="KAF2651116.1"/>
    <property type="molecule type" value="Genomic_DNA"/>
</dbReference>
<gene>
    <name evidence="8" type="ORF">K491DRAFT_607571</name>
</gene>
<feature type="transmembrane region" description="Helical" evidence="6">
    <location>
        <begin position="430"/>
        <end position="451"/>
    </location>
</feature>
<feature type="domain" description="Major facilitator superfamily (MFS) profile" evidence="7">
    <location>
        <begin position="44"/>
        <end position="455"/>
    </location>
</feature>
<keyword evidence="2" id="KW-0813">Transport</keyword>
<dbReference type="InterPro" id="IPR011701">
    <property type="entry name" value="MFS"/>
</dbReference>
<feature type="transmembrane region" description="Helical" evidence="6">
    <location>
        <begin position="337"/>
        <end position="354"/>
    </location>
</feature>
<feature type="transmembrane region" description="Helical" evidence="6">
    <location>
        <begin position="306"/>
        <end position="325"/>
    </location>
</feature>
<reference evidence="8" key="1">
    <citation type="journal article" date="2020" name="Stud. Mycol.">
        <title>101 Dothideomycetes genomes: a test case for predicting lifestyles and emergence of pathogens.</title>
        <authorList>
            <person name="Haridas S."/>
            <person name="Albert R."/>
            <person name="Binder M."/>
            <person name="Bloem J."/>
            <person name="Labutti K."/>
            <person name="Salamov A."/>
            <person name="Andreopoulos B."/>
            <person name="Baker S."/>
            <person name="Barry K."/>
            <person name="Bills G."/>
            <person name="Bluhm B."/>
            <person name="Cannon C."/>
            <person name="Castanera R."/>
            <person name="Culley D."/>
            <person name="Daum C."/>
            <person name="Ezra D."/>
            <person name="Gonzalez J."/>
            <person name="Henrissat B."/>
            <person name="Kuo A."/>
            <person name="Liang C."/>
            <person name="Lipzen A."/>
            <person name="Lutzoni F."/>
            <person name="Magnuson J."/>
            <person name="Mondo S."/>
            <person name="Nolan M."/>
            <person name="Ohm R."/>
            <person name="Pangilinan J."/>
            <person name="Park H.-J."/>
            <person name="Ramirez L."/>
            <person name="Alfaro M."/>
            <person name="Sun H."/>
            <person name="Tritt A."/>
            <person name="Yoshinaga Y."/>
            <person name="Zwiers L.-H."/>
            <person name="Turgeon B."/>
            <person name="Goodwin S."/>
            <person name="Spatafora J."/>
            <person name="Crous P."/>
            <person name="Grigoriev I."/>
        </authorList>
    </citation>
    <scope>NUCLEOTIDE SEQUENCE</scope>
    <source>
        <strain evidence="8">CBS 122681</strain>
    </source>
</reference>
<dbReference type="SUPFAM" id="SSF103473">
    <property type="entry name" value="MFS general substrate transporter"/>
    <property type="match status" value="1"/>
</dbReference>
<keyword evidence="4 6" id="KW-1133">Transmembrane helix</keyword>
<dbReference type="FunFam" id="1.20.1250.20:FF:000018">
    <property type="entry name" value="MFS transporter permease"/>
    <property type="match status" value="1"/>
</dbReference>
<keyword evidence="5 6" id="KW-0472">Membrane</keyword>
<dbReference type="PANTHER" id="PTHR43791:SF3">
    <property type="entry name" value="MAJOR FACILITATOR SUPERFAMILY (MFS) PROFILE DOMAIN-CONTAINING PROTEIN"/>
    <property type="match status" value="1"/>
</dbReference>
<protein>
    <submittedName>
        <fullName evidence="8">MFS general substrate transporter</fullName>
    </submittedName>
</protein>
<feature type="transmembrane region" description="Helical" evidence="6">
    <location>
        <begin position="138"/>
        <end position="159"/>
    </location>
</feature>
<feature type="transmembrane region" description="Helical" evidence="6">
    <location>
        <begin position="273"/>
        <end position="294"/>
    </location>
</feature>
<evidence type="ECO:0000259" key="7">
    <source>
        <dbReference type="PROSITE" id="PS50850"/>
    </source>
</evidence>
<organism evidence="8 9">
    <name type="scientific">Lophiostoma macrostomum CBS 122681</name>
    <dbReference type="NCBI Taxonomy" id="1314788"/>
    <lineage>
        <taxon>Eukaryota</taxon>
        <taxon>Fungi</taxon>
        <taxon>Dikarya</taxon>
        <taxon>Ascomycota</taxon>
        <taxon>Pezizomycotina</taxon>
        <taxon>Dothideomycetes</taxon>
        <taxon>Pleosporomycetidae</taxon>
        <taxon>Pleosporales</taxon>
        <taxon>Lophiostomataceae</taxon>
        <taxon>Lophiostoma</taxon>
    </lineage>
</organism>
<feature type="transmembrane region" description="Helical" evidence="6">
    <location>
        <begin position="80"/>
        <end position="96"/>
    </location>
</feature>
<dbReference type="AlphaFoldDB" id="A0A6A6STN0"/>
<proteinExistence type="predicted"/>
<dbReference type="Proteomes" id="UP000799324">
    <property type="component" value="Unassembled WGS sequence"/>
</dbReference>
<keyword evidence="9" id="KW-1185">Reference proteome</keyword>
<feature type="transmembrane region" description="Helical" evidence="6">
    <location>
        <begin position="398"/>
        <end position="418"/>
    </location>
</feature>
<sequence length="475" mass="52153">MQEKHDVEQIGQELEVFSTVDPTTKEPNVIKPSTATRRKIDIRLIVTVGIVYALSVIDRINIGQAKVVGMSAELHLDQANRYNIALMLFFPAYLLGEFPSNFALVKFGVANTLTCLLIGIGCFTIGQGHIHNWQGLAAMRFCVGLFEAGVFPACILLCASWYPRYKVHTRLALLYSIGLVASGFAGVLAYGIGQMDGVRGWRGWRWIFTIEGVATLIAAFVLWWFIDDFPDRAKFLSPEEKSRVIAEIEADRGHAETEKLTWEHVQVLKDWSLWLTTWMYFCNVVAVYGLAYFVPSIIASLGYTGVYASLLSAPQYIVGLCFLVIGATVGDRIHRRLPVIIVQTLIGILGLALMSQPQLSTSARYAGTYLAIASCQANNAAILIFGQNNVVGSAKMNIASMLNISSGTLAGIVGSTIYTTQSAPRYLPGLSTTMALNACLVITCVIAWVGLSRLNRKADREGIVFNGVSGWRWTM</sequence>
<evidence type="ECO:0000256" key="2">
    <source>
        <dbReference type="ARBA" id="ARBA00022448"/>
    </source>
</evidence>
<dbReference type="InterPro" id="IPR020846">
    <property type="entry name" value="MFS_dom"/>
</dbReference>